<evidence type="ECO:0000313" key="2">
    <source>
        <dbReference type="Proteomes" id="UP000823388"/>
    </source>
</evidence>
<proteinExistence type="predicted"/>
<protein>
    <submittedName>
        <fullName evidence="1">Uncharacterized protein</fullName>
    </submittedName>
</protein>
<organism evidence="1 2">
    <name type="scientific">Panicum virgatum</name>
    <name type="common">Blackwell switchgrass</name>
    <dbReference type="NCBI Taxonomy" id="38727"/>
    <lineage>
        <taxon>Eukaryota</taxon>
        <taxon>Viridiplantae</taxon>
        <taxon>Streptophyta</taxon>
        <taxon>Embryophyta</taxon>
        <taxon>Tracheophyta</taxon>
        <taxon>Spermatophyta</taxon>
        <taxon>Magnoliopsida</taxon>
        <taxon>Liliopsida</taxon>
        <taxon>Poales</taxon>
        <taxon>Poaceae</taxon>
        <taxon>PACMAD clade</taxon>
        <taxon>Panicoideae</taxon>
        <taxon>Panicodae</taxon>
        <taxon>Paniceae</taxon>
        <taxon>Panicinae</taxon>
        <taxon>Panicum</taxon>
        <taxon>Panicum sect. Hiantes</taxon>
    </lineage>
</organism>
<dbReference type="AlphaFoldDB" id="A0A8T0QV80"/>
<comment type="caution">
    <text evidence="1">The sequence shown here is derived from an EMBL/GenBank/DDBJ whole genome shotgun (WGS) entry which is preliminary data.</text>
</comment>
<dbReference type="Proteomes" id="UP000823388">
    <property type="component" value="Chromosome 6N"/>
</dbReference>
<name>A0A8T0QV80_PANVG</name>
<sequence>MTITTLGIKRSGRLSRQEGLWQYQNLQVAVSDLMSSDQINLNLCMLSDGKNHILIPCEWAIKNSRPRCHLPKLHIAR</sequence>
<keyword evidence="2" id="KW-1185">Reference proteome</keyword>
<dbReference type="EMBL" id="CM029048">
    <property type="protein sequence ID" value="KAG2577132.1"/>
    <property type="molecule type" value="Genomic_DNA"/>
</dbReference>
<evidence type="ECO:0000313" key="1">
    <source>
        <dbReference type="EMBL" id="KAG2577132.1"/>
    </source>
</evidence>
<gene>
    <name evidence="1" type="ORF">PVAP13_6NG096090</name>
</gene>
<accession>A0A8T0QV80</accession>
<reference evidence="1" key="1">
    <citation type="submission" date="2020-05" db="EMBL/GenBank/DDBJ databases">
        <title>WGS assembly of Panicum virgatum.</title>
        <authorList>
            <person name="Lovell J.T."/>
            <person name="Jenkins J."/>
            <person name="Shu S."/>
            <person name="Juenger T.E."/>
            <person name="Schmutz J."/>
        </authorList>
    </citation>
    <scope>NUCLEOTIDE SEQUENCE</scope>
    <source>
        <strain evidence="1">AP13</strain>
    </source>
</reference>